<dbReference type="PANTHER" id="PTHR43642">
    <property type="entry name" value="HYBRID SIGNAL TRANSDUCTION HISTIDINE KINASE G"/>
    <property type="match status" value="1"/>
</dbReference>
<dbReference type="InterPro" id="IPR053159">
    <property type="entry name" value="Hybrid_Histidine_Kinase"/>
</dbReference>
<evidence type="ECO:0000256" key="1">
    <source>
        <dbReference type="SAM" id="MobiDB-lite"/>
    </source>
</evidence>
<sequence length="477" mass="52805">MRQANLLTELAFNAVGAGNWRLTELCGLLQQRLTFQHGFTVHSIVPVMMPSVRLRNEKKFKEVFERTEISEVAMQRIAPNSPDRARCIIMLHGTVFHLNRPFHDSLDPLANVHKIFLSVGNMEPAFIAAMIYTYCYLSVGLSLSPLESDVSNYLRLATQFNMPPSLQVVFQMFHQTILNLQGEGYDMKNHPASLVGDVMDEDDSLIQMKASSQYIPTLRDLSSSRLMLACVFNDYNAMQLNLDLSVGIEFKDPLTARIGFRALYTALSIYFLLGVQGRANSGSGGGSKHVGPDVPKINKMKAKMYLKVAKEILRFHEATVKDGNVNAFPALLLMKAAKAQDEGAYGKAIVACGRTGLMHLDAIANEQLARLILRKTGDNPQPKDHSVIENYLVRALELYEDWGATGKVSQLKSEFEFLASSRRSKGTTTLKARTRFDARASTMLERVNLADVIAEGNAATASERASSRPPSTIVAAV</sequence>
<evidence type="ECO:0000313" key="2">
    <source>
        <dbReference type="EMBL" id="CAD8340056.1"/>
    </source>
</evidence>
<feature type="region of interest" description="Disordered" evidence="1">
    <location>
        <begin position="458"/>
        <end position="477"/>
    </location>
</feature>
<dbReference type="AlphaFoldDB" id="A0A7R9ZP29"/>
<organism evidence="2">
    <name type="scientific">Craspedostauros australis</name>
    <dbReference type="NCBI Taxonomy" id="1486917"/>
    <lineage>
        <taxon>Eukaryota</taxon>
        <taxon>Sar</taxon>
        <taxon>Stramenopiles</taxon>
        <taxon>Ochrophyta</taxon>
        <taxon>Bacillariophyta</taxon>
        <taxon>Bacillariophyceae</taxon>
        <taxon>Bacillariophycidae</taxon>
        <taxon>Naviculales</taxon>
        <taxon>Naviculaceae</taxon>
        <taxon>Craspedostauros</taxon>
    </lineage>
</organism>
<protein>
    <submittedName>
        <fullName evidence="2">Uncharacterized protein</fullName>
    </submittedName>
</protein>
<accession>A0A7R9ZP29</accession>
<feature type="compositionally biased region" description="Polar residues" evidence="1">
    <location>
        <begin position="459"/>
        <end position="470"/>
    </location>
</feature>
<dbReference type="EMBL" id="HBEF01019752">
    <property type="protein sequence ID" value="CAD8340056.1"/>
    <property type="molecule type" value="Transcribed_RNA"/>
</dbReference>
<reference evidence="2" key="1">
    <citation type="submission" date="2021-01" db="EMBL/GenBank/DDBJ databases">
        <authorList>
            <person name="Corre E."/>
            <person name="Pelletier E."/>
            <person name="Niang G."/>
            <person name="Scheremetjew M."/>
            <person name="Finn R."/>
            <person name="Kale V."/>
            <person name="Holt S."/>
            <person name="Cochrane G."/>
            <person name="Meng A."/>
            <person name="Brown T."/>
            <person name="Cohen L."/>
        </authorList>
    </citation>
    <scope>NUCLEOTIDE SEQUENCE</scope>
    <source>
        <strain evidence="2">CCMP3328</strain>
    </source>
</reference>
<name>A0A7R9ZP29_9STRA</name>
<gene>
    <name evidence="2" type="ORF">CAUS1442_LOCUS12189</name>
</gene>
<proteinExistence type="predicted"/>
<dbReference type="PANTHER" id="PTHR43642:SF1">
    <property type="entry name" value="HYBRID SIGNAL TRANSDUCTION HISTIDINE KINASE G"/>
    <property type="match status" value="1"/>
</dbReference>